<keyword evidence="5" id="KW-0812">Transmembrane</keyword>
<protein>
    <submittedName>
        <fullName evidence="7">Tetratricopeptide repeat protein</fullName>
    </submittedName>
</protein>
<evidence type="ECO:0000256" key="2">
    <source>
        <dbReference type="ARBA" id="ARBA00022803"/>
    </source>
</evidence>
<evidence type="ECO:0000313" key="8">
    <source>
        <dbReference type="Proteomes" id="UP000654482"/>
    </source>
</evidence>
<dbReference type="PANTHER" id="PTHR45641:SF19">
    <property type="entry name" value="NEPHROCYSTIN-3"/>
    <property type="match status" value="1"/>
</dbReference>
<feature type="repeat" description="TPR" evidence="3">
    <location>
        <begin position="487"/>
        <end position="520"/>
    </location>
</feature>
<evidence type="ECO:0000256" key="5">
    <source>
        <dbReference type="SAM" id="Phobius"/>
    </source>
</evidence>
<keyword evidence="8" id="KW-1185">Reference proteome</keyword>
<proteinExistence type="predicted"/>
<keyword evidence="4" id="KW-0175">Coiled coil</keyword>
<gene>
    <name evidence="7" type="ORF">IQ249_00345</name>
</gene>
<feature type="coiled-coil region" evidence="4">
    <location>
        <begin position="680"/>
        <end position="735"/>
    </location>
</feature>
<keyword evidence="5" id="KW-0472">Membrane</keyword>
<evidence type="ECO:0000256" key="3">
    <source>
        <dbReference type="PROSITE-ProRule" id="PRU00339"/>
    </source>
</evidence>
<comment type="caution">
    <text evidence="7">The sequence shown here is derived from an EMBL/GenBank/DDBJ whole genome shotgun (WGS) entry which is preliminary data.</text>
</comment>
<dbReference type="EMBL" id="JADEWZ010000001">
    <property type="protein sequence ID" value="MBE9114336.1"/>
    <property type="molecule type" value="Genomic_DNA"/>
</dbReference>
<accession>A0A8J7DTV9</accession>
<dbReference type="Pfam" id="PF13424">
    <property type="entry name" value="TPR_12"/>
    <property type="match status" value="5"/>
</dbReference>
<feature type="repeat" description="TPR" evidence="3">
    <location>
        <begin position="136"/>
        <end position="169"/>
    </location>
</feature>
<feature type="transmembrane region" description="Helical" evidence="5">
    <location>
        <begin position="12"/>
        <end position="29"/>
    </location>
</feature>
<evidence type="ECO:0000256" key="4">
    <source>
        <dbReference type="SAM" id="Coils"/>
    </source>
</evidence>
<dbReference type="SMART" id="SM00028">
    <property type="entry name" value="TPR"/>
    <property type="match status" value="11"/>
</dbReference>
<organism evidence="7 8">
    <name type="scientific">Lusitaniella coriacea LEGE 07157</name>
    <dbReference type="NCBI Taxonomy" id="945747"/>
    <lineage>
        <taxon>Bacteria</taxon>
        <taxon>Bacillati</taxon>
        <taxon>Cyanobacteriota</taxon>
        <taxon>Cyanophyceae</taxon>
        <taxon>Spirulinales</taxon>
        <taxon>Lusitaniellaceae</taxon>
        <taxon>Lusitaniella</taxon>
    </lineage>
</organism>
<dbReference type="AlphaFoldDB" id="A0A8J7DTV9"/>
<dbReference type="Pfam" id="PF13374">
    <property type="entry name" value="TPR_10"/>
    <property type="match status" value="2"/>
</dbReference>
<name>A0A8J7DTV9_9CYAN</name>
<feature type="repeat" description="TPR" evidence="3">
    <location>
        <begin position="396"/>
        <end position="429"/>
    </location>
</feature>
<feature type="repeat" description="TPR" evidence="3">
    <location>
        <begin position="94"/>
        <end position="127"/>
    </location>
</feature>
<dbReference type="RefSeq" id="WP_194027422.1">
    <property type="nucleotide sequence ID" value="NZ_JADEWZ010000001.1"/>
</dbReference>
<dbReference type="InterPro" id="IPR011990">
    <property type="entry name" value="TPR-like_helical_dom_sf"/>
</dbReference>
<reference evidence="7" key="1">
    <citation type="submission" date="2020-10" db="EMBL/GenBank/DDBJ databases">
        <authorList>
            <person name="Castelo-Branco R."/>
            <person name="Eusebio N."/>
            <person name="Adriana R."/>
            <person name="Vieira A."/>
            <person name="Brugerolle De Fraissinette N."/>
            <person name="Rezende De Castro R."/>
            <person name="Schneider M.P."/>
            <person name="Vasconcelos V."/>
            <person name="Leao P.N."/>
        </authorList>
    </citation>
    <scope>NUCLEOTIDE SEQUENCE</scope>
    <source>
        <strain evidence="7">LEGE 07157</strain>
    </source>
</reference>
<dbReference type="PROSITE" id="PS50005">
    <property type="entry name" value="TPR"/>
    <property type="match status" value="4"/>
</dbReference>
<dbReference type="PANTHER" id="PTHR45641">
    <property type="entry name" value="TETRATRICOPEPTIDE REPEAT PROTEIN (AFU_ORTHOLOGUE AFUA_6G03870)"/>
    <property type="match status" value="1"/>
</dbReference>
<dbReference type="Pfam" id="PF12770">
    <property type="entry name" value="CHAT"/>
    <property type="match status" value="1"/>
</dbReference>
<dbReference type="PRINTS" id="PR00381">
    <property type="entry name" value="KINESINLIGHT"/>
</dbReference>
<evidence type="ECO:0000313" key="7">
    <source>
        <dbReference type="EMBL" id="MBE9114336.1"/>
    </source>
</evidence>
<dbReference type="InterPro" id="IPR024983">
    <property type="entry name" value="CHAT_dom"/>
</dbReference>
<evidence type="ECO:0000259" key="6">
    <source>
        <dbReference type="Pfam" id="PF12770"/>
    </source>
</evidence>
<dbReference type="InterPro" id="IPR019734">
    <property type="entry name" value="TPR_rpt"/>
</dbReference>
<dbReference type="Proteomes" id="UP000654482">
    <property type="component" value="Unassembled WGS sequence"/>
</dbReference>
<evidence type="ECO:0000256" key="1">
    <source>
        <dbReference type="ARBA" id="ARBA00022737"/>
    </source>
</evidence>
<sequence length="1204" mass="134153">MKLTFAVLEKSFIHLALIAGFTGILGGYARCQGQIAAAIAKPNASTSQLDKAQQLNTRIHQLYKQGQYANAIPLAHSAVKIHEKVLGSEHPRTATSLNNLALLYLAHGQYKESEILFQRALGIREKRLKSDHPQIAATVNNLGTAYRAQAKYHQAGQLFKRALELRQEILKAEHPAILQSLTDLARLYQNRGDYPNARLLYRKDARRKLDTLLESENLNLPKDLRTVQRLLNRAQEQEGAGNYAEAERLRQQALAIPIAVSPTPRPESDINGSVPDELALSDPLMLAEIYNNLGLLEKAEGRSQQAETYLRSAILLQKNAVGFKHPDFATSLHNLAELFSKQGDYLKAEFILRCVLDVQKKNFTPGAEEDLKICGSEEEFKKLGDLPDTVKHPNVAKTLNNLAKLYSAQGKYKIAEPLYQKTFEIRKDPKVLGPNHPEVAVTLHGLGELNLQQENYGDAKHYMDSALAIRKKAVDNGSLDPKSPDLARSYSGLGEYHKARGNYPEAESYFKQALDIVEDLFGSDPVVALALDILGDLEQEQGNYEEAEDYHQRSLKIRLASLGDDHPDVAESYRNLSWLALAQGETEQACCQRQIAAAIAYMTKATEIEDKHLGSILTIGSETRKRSYMETLAETTNGTVSLHVQYAPDSPQAARLALTNVLRRKGRILDALAGSLKLLRERLNDRDRELLDELNSTRSQLANLIYNPPSNEDNVSKYKTRVAQLKSKEEALAEKLARRSAEFAAQSEPEITIESIQQLIPNNSALVEFVSYRPVDPQTKKFGEPRYVAYIVHSQGELQWVELGDAKEIDQAVLEFRQSLREKSSNVKTIAREVDFRVMQPIRQRLGDAQFVLVAPDSQLSLIPFAALVDEGGRYLVDRYNFNYLSSGRDLLHLKETTPSQESLILLADPNYDFAEVTTVEENPPELPKPDLRGLTDPSVTTWAAFARATLPFFSSAQARSRDLELLKFSELLGTAEEEKGITKLLPEFTVLTKKKATENFVKELEQAPKILHIATHGFFLETEPLPAPDRVENNTSLQDDFAFAVVPRTNASHKSKLRHLENPLIRSGIALAGFNKRQSGLEDGVLTALEAAGLNLGGTDLVVLSACETGLGDIANGEGVYGLRRAIAIAGSDSQLMSLWKVSDEGTKDLMVEYYERLKEGVPRSEALRQVQSAMLHSGNQQHPFFWAAFTPSGDWQPVFSRF</sequence>
<dbReference type="SUPFAM" id="SSF48452">
    <property type="entry name" value="TPR-like"/>
    <property type="match status" value="3"/>
</dbReference>
<keyword evidence="1" id="KW-0677">Repeat</keyword>
<feature type="domain" description="CHAT" evidence="6">
    <location>
        <begin position="831"/>
        <end position="1196"/>
    </location>
</feature>
<dbReference type="Gene3D" id="1.25.40.10">
    <property type="entry name" value="Tetratricopeptide repeat domain"/>
    <property type="match status" value="4"/>
</dbReference>
<keyword evidence="2 3" id="KW-0802">TPR repeat</keyword>
<keyword evidence="5" id="KW-1133">Transmembrane helix</keyword>